<evidence type="ECO:0000313" key="1">
    <source>
        <dbReference type="EMBL" id="KNZ50891.1"/>
    </source>
</evidence>
<protein>
    <submittedName>
        <fullName evidence="1">Uncharacterized protein</fullName>
    </submittedName>
</protein>
<accession>A0A0L6UQT7</accession>
<dbReference type="AlphaFoldDB" id="A0A0L6UQT7"/>
<sequence length="29" mass="3044">MIYVWGLGASVKLKGLNSPSIHGAQGVFL</sequence>
<name>A0A0L6UQT7_9BASI</name>
<gene>
    <name evidence="1" type="ORF">VP01_4191g4</name>
</gene>
<dbReference type="Proteomes" id="UP000037035">
    <property type="component" value="Unassembled WGS sequence"/>
</dbReference>
<comment type="caution">
    <text evidence="1">The sequence shown here is derived from an EMBL/GenBank/DDBJ whole genome shotgun (WGS) entry which is preliminary data.</text>
</comment>
<reference evidence="1 2" key="1">
    <citation type="submission" date="2015-08" db="EMBL/GenBank/DDBJ databases">
        <title>Next Generation Sequencing and Analysis of the Genome of Puccinia sorghi L Schw, the Causal Agent of Maize Common Rust.</title>
        <authorList>
            <person name="Rochi L."/>
            <person name="Burguener G."/>
            <person name="Darino M."/>
            <person name="Turjanski A."/>
            <person name="Kreff E."/>
            <person name="Dieguez M.J."/>
            <person name="Sacco F."/>
        </authorList>
    </citation>
    <scope>NUCLEOTIDE SEQUENCE [LARGE SCALE GENOMIC DNA]</scope>
    <source>
        <strain evidence="1 2">RO10H11247</strain>
    </source>
</reference>
<dbReference type="EMBL" id="LAVV01009270">
    <property type="protein sequence ID" value="KNZ50891.1"/>
    <property type="molecule type" value="Genomic_DNA"/>
</dbReference>
<keyword evidence="2" id="KW-1185">Reference proteome</keyword>
<proteinExistence type="predicted"/>
<organism evidence="1 2">
    <name type="scientific">Puccinia sorghi</name>
    <dbReference type="NCBI Taxonomy" id="27349"/>
    <lineage>
        <taxon>Eukaryota</taxon>
        <taxon>Fungi</taxon>
        <taxon>Dikarya</taxon>
        <taxon>Basidiomycota</taxon>
        <taxon>Pucciniomycotina</taxon>
        <taxon>Pucciniomycetes</taxon>
        <taxon>Pucciniales</taxon>
        <taxon>Pucciniaceae</taxon>
        <taxon>Puccinia</taxon>
    </lineage>
</organism>
<evidence type="ECO:0000313" key="2">
    <source>
        <dbReference type="Proteomes" id="UP000037035"/>
    </source>
</evidence>
<dbReference type="VEuPathDB" id="FungiDB:VP01_4191g4"/>